<evidence type="ECO:0000256" key="6">
    <source>
        <dbReference type="PROSITE-ProRule" id="PRU00169"/>
    </source>
</evidence>
<evidence type="ECO:0000259" key="8">
    <source>
        <dbReference type="PROSITE" id="PS50110"/>
    </source>
</evidence>
<dbReference type="Proteomes" id="UP000184604">
    <property type="component" value="Chromosome"/>
</dbReference>
<dbReference type="CDD" id="cd17574">
    <property type="entry name" value="REC_OmpR"/>
    <property type="match status" value="1"/>
</dbReference>
<dbReference type="InterPro" id="IPR039420">
    <property type="entry name" value="WalR-like"/>
</dbReference>
<feature type="domain" description="OmpR/PhoB-type" evidence="9">
    <location>
        <begin position="125"/>
        <end position="223"/>
    </location>
</feature>
<dbReference type="RefSeq" id="WP_073539861.1">
    <property type="nucleotide sequence ID" value="NZ_CP018335.1"/>
</dbReference>
<dbReference type="InterPro" id="IPR011006">
    <property type="entry name" value="CheY-like_superfamily"/>
</dbReference>
<dbReference type="SMART" id="SM00862">
    <property type="entry name" value="Trans_reg_C"/>
    <property type="match status" value="1"/>
</dbReference>
<keyword evidence="4" id="KW-0804">Transcription</keyword>
<dbReference type="Gene3D" id="3.40.50.2300">
    <property type="match status" value="1"/>
</dbReference>
<proteinExistence type="predicted"/>
<evidence type="ECO:0000256" key="5">
    <source>
        <dbReference type="ARBA" id="ARBA00024867"/>
    </source>
</evidence>
<dbReference type="PANTHER" id="PTHR48111:SF73">
    <property type="entry name" value="ALKALINE PHOSPHATASE SYNTHESIS TRANSCRIPTIONAL REGULATORY PROTEIN PHOP"/>
    <property type="match status" value="1"/>
</dbReference>
<evidence type="ECO:0000256" key="2">
    <source>
        <dbReference type="ARBA" id="ARBA00023015"/>
    </source>
</evidence>
<gene>
    <name evidence="10" type="ORF">BS101_16730</name>
</gene>
<dbReference type="Pfam" id="PF00072">
    <property type="entry name" value="Response_reg"/>
    <property type="match status" value="1"/>
</dbReference>
<name>A0A1L5FB88_CLOKL</name>
<keyword evidence="3 7" id="KW-0238">DNA-binding</keyword>
<dbReference type="CDD" id="cd00383">
    <property type="entry name" value="trans_reg_C"/>
    <property type="match status" value="1"/>
</dbReference>
<dbReference type="PROSITE" id="PS50110">
    <property type="entry name" value="RESPONSE_REGULATORY"/>
    <property type="match status" value="1"/>
</dbReference>
<evidence type="ECO:0000256" key="1">
    <source>
        <dbReference type="ARBA" id="ARBA00018672"/>
    </source>
</evidence>
<dbReference type="InterPro" id="IPR001867">
    <property type="entry name" value="OmpR/PhoB-type_DNA-bd"/>
</dbReference>
<dbReference type="AlphaFoldDB" id="A0A1L5FB88"/>
<sequence length="229" mass="26414">MKRILIVEDNIALSTGLSFDLEREGYKVDTVCSSGQAREAVRETEFDLIVLDINLPDGSGFELCRWIKELRDIPLIFLTACDMEKDTIKGFELGADDYITKPFSIGIFRRRVAAVLKRCEKENIGNIYNDGYLMVNFDKLMVIRENKTFMLTSSEYRLMKIFVANSGKVLTRQILLQKLWDNDGNFVDEHALTVNVNRLRNKIENKGHKYIKTVYGMGYMWVGEKCNVL</sequence>
<dbReference type="EMBL" id="CP018335">
    <property type="protein sequence ID" value="APM40262.1"/>
    <property type="molecule type" value="Genomic_DNA"/>
</dbReference>
<dbReference type="GO" id="GO:0000976">
    <property type="term" value="F:transcription cis-regulatory region binding"/>
    <property type="evidence" value="ECO:0007669"/>
    <property type="project" value="TreeGrafter"/>
</dbReference>
<dbReference type="GO" id="GO:0006355">
    <property type="term" value="P:regulation of DNA-templated transcription"/>
    <property type="evidence" value="ECO:0007669"/>
    <property type="project" value="InterPro"/>
</dbReference>
<keyword evidence="2" id="KW-0805">Transcription regulation</keyword>
<dbReference type="InterPro" id="IPR036388">
    <property type="entry name" value="WH-like_DNA-bd_sf"/>
</dbReference>
<feature type="domain" description="Response regulatory" evidence="8">
    <location>
        <begin position="3"/>
        <end position="116"/>
    </location>
</feature>
<evidence type="ECO:0000256" key="3">
    <source>
        <dbReference type="ARBA" id="ARBA00023125"/>
    </source>
</evidence>
<dbReference type="SMART" id="SM00448">
    <property type="entry name" value="REC"/>
    <property type="match status" value="1"/>
</dbReference>
<evidence type="ECO:0000313" key="10">
    <source>
        <dbReference type="EMBL" id="APM40262.1"/>
    </source>
</evidence>
<accession>A0A1L5FB88</accession>
<feature type="modified residue" description="4-aspartylphosphate" evidence="6">
    <location>
        <position position="52"/>
    </location>
</feature>
<keyword evidence="6" id="KW-0597">Phosphoprotein</keyword>
<evidence type="ECO:0000313" key="11">
    <source>
        <dbReference type="Proteomes" id="UP000184604"/>
    </source>
</evidence>
<dbReference type="PANTHER" id="PTHR48111">
    <property type="entry name" value="REGULATOR OF RPOS"/>
    <property type="match status" value="1"/>
</dbReference>
<dbReference type="GO" id="GO:0000156">
    <property type="term" value="F:phosphorelay response regulator activity"/>
    <property type="evidence" value="ECO:0007669"/>
    <property type="project" value="TreeGrafter"/>
</dbReference>
<dbReference type="GO" id="GO:0005829">
    <property type="term" value="C:cytosol"/>
    <property type="evidence" value="ECO:0007669"/>
    <property type="project" value="TreeGrafter"/>
</dbReference>
<dbReference type="SUPFAM" id="SSF52172">
    <property type="entry name" value="CheY-like"/>
    <property type="match status" value="1"/>
</dbReference>
<evidence type="ECO:0000259" key="9">
    <source>
        <dbReference type="PROSITE" id="PS51755"/>
    </source>
</evidence>
<dbReference type="GO" id="GO:0032993">
    <property type="term" value="C:protein-DNA complex"/>
    <property type="evidence" value="ECO:0007669"/>
    <property type="project" value="TreeGrafter"/>
</dbReference>
<feature type="DNA-binding region" description="OmpR/PhoB-type" evidence="7">
    <location>
        <begin position="125"/>
        <end position="223"/>
    </location>
</feature>
<comment type="function">
    <text evidence="5">May play the central regulatory role in sporulation. It may be an element of the effector pathway responsible for the activation of sporulation genes in response to nutritional stress. Spo0A may act in concert with spo0H (a sigma factor) to control the expression of some genes that are critical to the sporulation process.</text>
</comment>
<organism evidence="10 11">
    <name type="scientific">Clostridium kluyveri</name>
    <dbReference type="NCBI Taxonomy" id="1534"/>
    <lineage>
        <taxon>Bacteria</taxon>
        <taxon>Bacillati</taxon>
        <taxon>Bacillota</taxon>
        <taxon>Clostridia</taxon>
        <taxon>Eubacteriales</taxon>
        <taxon>Clostridiaceae</taxon>
        <taxon>Clostridium</taxon>
    </lineage>
</organism>
<dbReference type="Pfam" id="PF00486">
    <property type="entry name" value="Trans_reg_C"/>
    <property type="match status" value="1"/>
</dbReference>
<dbReference type="InterPro" id="IPR001789">
    <property type="entry name" value="Sig_transdc_resp-reg_receiver"/>
</dbReference>
<evidence type="ECO:0000256" key="7">
    <source>
        <dbReference type="PROSITE-ProRule" id="PRU01091"/>
    </source>
</evidence>
<dbReference type="PROSITE" id="PS51755">
    <property type="entry name" value="OMPR_PHOB"/>
    <property type="match status" value="1"/>
</dbReference>
<dbReference type="Gene3D" id="1.10.10.10">
    <property type="entry name" value="Winged helix-like DNA-binding domain superfamily/Winged helix DNA-binding domain"/>
    <property type="match status" value="1"/>
</dbReference>
<dbReference type="OrthoDB" id="9803564at2"/>
<protein>
    <recommendedName>
        <fullName evidence="1">Stage 0 sporulation protein A homolog</fullName>
    </recommendedName>
</protein>
<evidence type="ECO:0000256" key="4">
    <source>
        <dbReference type="ARBA" id="ARBA00023163"/>
    </source>
</evidence>
<reference evidence="10 11" key="1">
    <citation type="submission" date="2016-12" db="EMBL/GenBank/DDBJ databases">
        <title>Complete genome sequence of Clostridium kluyveri JZZ isolated from the pit mud of a Chinese flavor liquor-making factory.</title>
        <authorList>
            <person name="Wang Y."/>
        </authorList>
    </citation>
    <scope>NUCLEOTIDE SEQUENCE [LARGE SCALE GENOMIC DNA]</scope>
    <source>
        <strain evidence="10 11">JZZ</strain>
    </source>
</reference>